<dbReference type="NCBIfam" id="NF043031">
    <property type="entry name" value="SIALI-17"/>
    <property type="match status" value="4"/>
</dbReference>
<keyword evidence="14" id="KW-0572">Peptidoglycan-anchor</keyword>
<evidence type="ECO:0000256" key="16">
    <source>
        <dbReference type="SAM" id="Phobius"/>
    </source>
</evidence>
<dbReference type="RefSeq" id="WP_061862802.1">
    <property type="nucleotide sequence ID" value="NZ_KQ970818.1"/>
</dbReference>
<evidence type="ECO:0000256" key="5">
    <source>
        <dbReference type="ARBA" id="ARBA00022525"/>
    </source>
</evidence>
<gene>
    <name evidence="18" type="ORF">SINDD18_00227</name>
</gene>
<dbReference type="InterPro" id="IPR005877">
    <property type="entry name" value="YSIRK_signal_dom"/>
</dbReference>
<comment type="cofactor">
    <cofactor evidence="1">
        <name>Zn(2+)</name>
        <dbReference type="ChEBI" id="CHEBI:29105"/>
    </cofactor>
</comment>
<keyword evidence="8" id="KW-0479">Metal-binding</keyword>
<evidence type="ECO:0000259" key="17">
    <source>
        <dbReference type="PROSITE" id="PS51109"/>
    </source>
</evidence>
<evidence type="ECO:0000256" key="12">
    <source>
        <dbReference type="ARBA" id="ARBA00022989"/>
    </source>
</evidence>
<keyword evidence="9" id="KW-0732">Signal</keyword>
<dbReference type="EMBL" id="LQZF01000025">
    <property type="protein sequence ID" value="KXU14867.1"/>
    <property type="molecule type" value="Genomic_DNA"/>
</dbReference>
<evidence type="ECO:0000256" key="1">
    <source>
        <dbReference type="ARBA" id="ARBA00001947"/>
    </source>
</evidence>
<keyword evidence="5" id="KW-0964">Secreted</keyword>
<evidence type="ECO:0000313" key="18">
    <source>
        <dbReference type="EMBL" id="KXU14867.1"/>
    </source>
</evidence>
<dbReference type="InterPro" id="IPR008006">
    <property type="entry name" value="Peptidase_M26_N_dom"/>
</dbReference>
<comment type="caution">
    <text evidence="18">The sequence shown here is derived from an EMBL/GenBank/DDBJ whole genome shotgun (WGS) entry which is preliminary data.</text>
</comment>
<keyword evidence="10" id="KW-0378">Hydrolase</keyword>
<dbReference type="Pfam" id="PF00746">
    <property type="entry name" value="Gram_pos_anchor"/>
    <property type="match status" value="1"/>
</dbReference>
<keyword evidence="13 18" id="KW-0482">Metalloprotease</keyword>
<protein>
    <submittedName>
        <fullName evidence="18">Zinc metalloprotease zmpB</fullName>
    </submittedName>
</protein>
<evidence type="ECO:0000256" key="8">
    <source>
        <dbReference type="ARBA" id="ARBA00022723"/>
    </source>
</evidence>
<evidence type="ECO:0000256" key="6">
    <source>
        <dbReference type="ARBA" id="ARBA00022670"/>
    </source>
</evidence>
<dbReference type="GO" id="GO:0006508">
    <property type="term" value="P:proteolysis"/>
    <property type="evidence" value="ECO:0007669"/>
    <property type="project" value="UniProtKB-KW"/>
</dbReference>
<keyword evidence="7 16" id="KW-0812">Transmembrane</keyword>
<dbReference type="PANTHER" id="PTHR48193">
    <property type="entry name" value="ZINC METALLOPROTEASE ZMPB-RELATED"/>
    <property type="match status" value="1"/>
</dbReference>
<dbReference type="NCBIfam" id="TIGR01167">
    <property type="entry name" value="LPXTG_anchor"/>
    <property type="match status" value="1"/>
</dbReference>
<evidence type="ECO:0000256" key="13">
    <source>
        <dbReference type="ARBA" id="ARBA00023049"/>
    </source>
</evidence>
<dbReference type="GO" id="GO:0005576">
    <property type="term" value="C:extracellular region"/>
    <property type="evidence" value="ECO:0007669"/>
    <property type="project" value="InterPro"/>
</dbReference>
<evidence type="ECO:0000256" key="2">
    <source>
        <dbReference type="ARBA" id="ARBA00004141"/>
    </source>
</evidence>
<accession>A0A139RJD4</accession>
<evidence type="ECO:0000256" key="4">
    <source>
        <dbReference type="ARBA" id="ARBA00022512"/>
    </source>
</evidence>
<evidence type="ECO:0000256" key="7">
    <source>
        <dbReference type="ARBA" id="ARBA00022692"/>
    </source>
</evidence>
<feature type="domain" description="G5" evidence="17">
    <location>
        <begin position="539"/>
        <end position="621"/>
    </location>
</feature>
<comment type="subcellular location">
    <subcellularLocation>
        <location evidence="2">Membrane</location>
        <topology evidence="2">Multi-pass membrane protein</topology>
    </subcellularLocation>
</comment>
<dbReference type="GO" id="GO:0004222">
    <property type="term" value="F:metalloendopeptidase activity"/>
    <property type="evidence" value="ECO:0007669"/>
    <property type="project" value="InterPro"/>
</dbReference>
<name>A0A139RJD4_9STRE</name>
<comment type="similarity">
    <text evidence="3">Belongs to the peptidase M26 family.</text>
</comment>
<keyword evidence="15 16" id="KW-0472">Membrane</keyword>
<dbReference type="InterPro" id="IPR011505">
    <property type="entry name" value="Peptidase_M26_C_dom"/>
</dbReference>
<dbReference type="PATRIC" id="fig|68892.8.peg.263"/>
<reference evidence="18 19" key="1">
    <citation type="submission" date="2016-01" db="EMBL/GenBank/DDBJ databases">
        <title>Highly variable Streptococcus oralis are common among viridans streptococci isolated from primates.</title>
        <authorList>
            <person name="Denapaite D."/>
            <person name="Rieger M."/>
            <person name="Koendgen S."/>
            <person name="Brueckner R."/>
            <person name="Ochigava I."/>
            <person name="Kappeler P."/>
            <person name="Maetz-Rensing K."/>
            <person name="Leendertz F."/>
            <person name="Hakenbeck R."/>
        </authorList>
    </citation>
    <scope>NUCLEOTIDE SEQUENCE [LARGE SCALE GENOMIC DNA]</scope>
    <source>
        <strain evidence="18 19">DD18</strain>
    </source>
</reference>
<proteinExistence type="inferred from homology"/>
<keyword evidence="6 18" id="KW-0645">Protease</keyword>
<dbReference type="GO" id="GO:0008270">
    <property type="term" value="F:zinc ion binding"/>
    <property type="evidence" value="ECO:0007669"/>
    <property type="project" value="InterPro"/>
</dbReference>
<feature type="transmembrane region" description="Helical" evidence="16">
    <location>
        <begin position="95"/>
        <end position="115"/>
    </location>
</feature>
<dbReference type="Pfam" id="PF07580">
    <property type="entry name" value="Peptidase_M26_C"/>
    <property type="match status" value="1"/>
</dbReference>
<evidence type="ECO:0000256" key="11">
    <source>
        <dbReference type="ARBA" id="ARBA00022833"/>
    </source>
</evidence>
<evidence type="ECO:0000256" key="3">
    <source>
        <dbReference type="ARBA" id="ARBA00005425"/>
    </source>
</evidence>
<sequence>MEDRKKLQKFAIRKLSMGVGSVLIGLAFIGGTLEPKLVQADETKQVSFHYLAESELTAAERELIHHELPQDLSQDNYYLVYRKQGQAVLPQTGSISFPLAGLGLLTASLVVFLFSKKKPSKIVGVLLIASVGKSLLLPYQVFAFEHKELIAYDQTTTLVSADDFSQGIIDIKGYDYVGYLLESDLRGTGQDLTSSANPEIPAKLVNQAAVHEIPEFTGGVSGESLVESTKPTFEGGVNGPGAVAEALPEYTPELSSQSGVPEVHDKADFTGGVSGESLVEPSKPAFEGGVNGPGAVAEALPEYKAELSSQSGVPEVHAKADFTGGVSGDSLVEPTKPTFEGGVNGPGTVAETLPDYEGGAVPVDTLKQDLPEFTGGVSGESLVEPTKPTFEGGVNGPGTVAEALPEYTPELSSQSGVPEVHDKPDFTGGVSGESLVEPSKPTFEGGFNGSGTVSESLPEYEGGAVPVDTLKQEIPEFTGGVSGESLVEPTKPSFEGGVNGPGTVVEVLPDYEGGAVPVDTLKQEIPSYSGGVNATEALIQDTNPTLHIEVRKELIPKQTREKIDPDMLVGETRIEQVGQDGEKEIVTSYEEKDGKRISEPKETTRILREAKDQVIIRGSKEKEEIKPEPVLTLSTITGNSMGRSARLSYNLNKADGVTVSKISATIKAKGVEDQTIDLTSDQLEATVDNLKLYTDYTISTRLVFNRGKGEESTLLEDKKLRLELKKLEIKDIKETSLVKVDNGRETEIQYLTEAPRNLENYYLKVSSKDHKTSRLSIKSIQTERINGKEYYKVTAEATDLIQRNAQKTFEEGYSYYLAKSSADTPTIAGVKEYAYQDIQDYDSHHDQAYRNLEKLQPFYNKEWIVNQGNKLDLDHNLAKKEVVSVIGMKGQEFVTDRSAADHIMVHYADQTKDVFAITSQNSGLTSIKEYKIADLDVLYTPDMLVKDRSALAKDLTSILKTVDLQSEGVYRVLDDQTTSLDKKAEAVKNWYLEESFAEVKAQLGTLVDKLLTNLDYQWNDSPASTATLKKKVQDHQSAIMLGLAYLNRYYGIRFADYNLKELMLFKPDFYGQNVDILDRLIELGSRESNLKGDQTHETFARVLAKDTKSEDLHAFLDYNRQLLTTDKDMNDWFVNATKGHVYIAERASKNQEIANRKHRAYDNLNNWLHRNMILPLLNVKKAQMFLISNYNTITFGSADKSGKTIDQMKADIDLVADRQLTYLDFWYRLAADDVKDRMVKSDFNVATPVWEGYRVDGRGWVERYGHTSGMADYAPIREVFGPAGRYYKDNKLGAYASIYPNINARDAVHFVEIDMMSEYGLSVYTHETTHVNDRIVYLGGYKHREGTYVEAYAQGMLQSPAEEGHQGEYGALGLNMAYMRPNDGDQWYNPDPTKLQTRQQIDHYMKGYNEALMLLDYLEGERVLAKNDLALKKAWFSKMTKQMRYQDQDNKLLAPNQWDYVRPLTDEEAKTQLNSVDDLIKHNIITNRHYQGTYRPEELKTAYVNVKMVDAIYGGNTSQGAPGAISFKHNAFRMWGYYGYENGFLGYASNKYKDEALSEGRDTLGDDFIIQKVSKGKFQNLEEWKKAWFDAIIAKAKRGIHSFEIDGQQIDSYEKLQDLFDQAVETDYRNFKYGGSVANYTVALKKKVFQKLLQVTDAFSSELFPKG</sequence>
<dbReference type="Pfam" id="PF04650">
    <property type="entry name" value="YSIRK_signal"/>
    <property type="match status" value="1"/>
</dbReference>
<dbReference type="InterPro" id="IPR019931">
    <property type="entry name" value="LPXTG_anchor"/>
</dbReference>
<dbReference type="GO" id="GO:0016020">
    <property type="term" value="C:membrane"/>
    <property type="evidence" value="ECO:0007669"/>
    <property type="project" value="UniProtKB-SubCell"/>
</dbReference>
<dbReference type="Gene3D" id="2.20.230.10">
    <property type="entry name" value="Resuscitation-promoting factor rpfb"/>
    <property type="match status" value="1"/>
</dbReference>
<evidence type="ECO:0000313" key="19">
    <source>
        <dbReference type="Proteomes" id="UP000072578"/>
    </source>
</evidence>
<dbReference type="Proteomes" id="UP000072578">
    <property type="component" value="Unassembled WGS sequence"/>
</dbReference>
<evidence type="ECO:0000256" key="9">
    <source>
        <dbReference type="ARBA" id="ARBA00022729"/>
    </source>
</evidence>
<dbReference type="SMART" id="SM01208">
    <property type="entry name" value="G5"/>
    <property type="match status" value="1"/>
</dbReference>
<feature type="transmembrane region" description="Helical" evidence="16">
    <location>
        <begin position="122"/>
        <end position="142"/>
    </location>
</feature>
<keyword evidence="12 16" id="KW-1133">Transmembrane helix</keyword>
<keyword evidence="11" id="KW-0862">Zinc</keyword>
<evidence type="ECO:0000256" key="14">
    <source>
        <dbReference type="ARBA" id="ARBA00023088"/>
    </source>
</evidence>
<dbReference type="InterPro" id="IPR011098">
    <property type="entry name" value="G5_dom"/>
</dbReference>
<keyword evidence="4" id="KW-0134">Cell wall</keyword>
<dbReference type="PANTHER" id="PTHR48193:SF2">
    <property type="entry name" value="ZINC METALLOPROTEASE ZMPB"/>
    <property type="match status" value="1"/>
</dbReference>
<dbReference type="NCBIfam" id="TIGR01168">
    <property type="entry name" value="YSIRK_signal"/>
    <property type="match status" value="1"/>
</dbReference>
<dbReference type="Pfam" id="PF07501">
    <property type="entry name" value="G5"/>
    <property type="match status" value="1"/>
</dbReference>
<dbReference type="InterPro" id="IPR049964">
    <property type="entry name" value="NanA_rpt"/>
</dbReference>
<dbReference type="Pfam" id="PF05342">
    <property type="entry name" value="Peptidase_M26_N"/>
    <property type="match status" value="1"/>
</dbReference>
<dbReference type="PROSITE" id="PS51109">
    <property type="entry name" value="G5"/>
    <property type="match status" value="1"/>
</dbReference>
<evidence type="ECO:0000256" key="10">
    <source>
        <dbReference type="ARBA" id="ARBA00022801"/>
    </source>
</evidence>
<organism evidence="18 19">
    <name type="scientific">Streptococcus infantis</name>
    <dbReference type="NCBI Taxonomy" id="68892"/>
    <lineage>
        <taxon>Bacteria</taxon>
        <taxon>Bacillati</taxon>
        <taxon>Bacillota</taxon>
        <taxon>Bacilli</taxon>
        <taxon>Lactobacillales</taxon>
        <taxon>Streptococcaceae</taxon>
        <taxon>Streptococcus</taxon>
    </lineage>
</organism>
<evidence type="ECO:0000256" key="15">
    <source>
        <dbReference type="ARBA" id="ARBA00023136"/>
    </source>
</evidence>
<dbReference type="InterPro" id="IPR053094">
    <property type="entry name" value="Zinc_metalloprotease_ZmpB"/>
</dbReference>